<evidence type="ECO:0000313" key="2">
    <source>
        <dbReference type="EMBL" id="KWX24720.1"/>
    </source>
</evidence>
<feature type="transmembrane region" description="Helical" evidence="1">
    <location>
        <begin position="29"/>
        <end position="57"/>
    </location>
</feature>
<feature type="transmembrane region" description="Helical" evidence="1">
    <location>
        <begin position="299"/>
        <end position="321"/>
    </location>
</feature>
<dbReference type="Proteomes" id="UP000070612">
    <property type="component" value="Unassembled WGS sequence"/>
</dbReference>
<feature type="transmembrane region" description="Helical" evidence="1">
    <location>
        <begin position="366"/>
        <end position="383"/>
    </location>
</feature>
<evidence type="ECO:0000256" key="1">
    <source>
        <dbReference type="SAM" id="Phobius"/>
    </source>
</evidence>
<organism evidence="2 3">
    <name type="scientific">Mycolicibacterium wolinskyi</name>
    <dbReference type="NCBI Taxonomy" id="59750"/>
    <lineage>
        <taxon>Bacteria</taxon>
        <taxon>Bacillati</taxon>
        <taxon>Actinomycetota</taxon>
        <taxon>Actinomycetes</taxon>
        <taxon>Mycobacteriales</taxon>
        <taxon>Mycobacteriaceae</taxon>
        <taxon>Mycolicibacterium</taxon>
    </lineage>
</organism>
<dbReference type="EMBL" id="LGTW01000004">
    <property type="protein sequence ID" value="KWX24720.1"/>
    <property type="molecule type" value="Genomic_DNA"/>
</dbReference>
<feature type="transmembrane region" description="Helical" evidence="1">
    <location>
        <begin position="389"/>
        <end position="407"/>
    </location>
</feature>
<feature type="transmembrane region" description="Helical" evidence="1">
    <location>
        <begin position="327"/>
        <end position="346"/>
    </location>
</feature>
<protein>
    <recommendedName>
        <fullName evidence="4">Amino acid transporter</fullName>
    </recommendedName>
</protein>
<dbReference type="STRING" id="59750.AWC31_13745"/>
<comment type="caution">
    <text evidence="2">The sequence shown here is derived from an EMBL/GenBank/DDBJ whole genome shotgun (WGS) entry which is preliminary data.</text>
</comment>
<feature type="transmembrane region" description="Helical" evidence="1">
    <location>
        <begin position="191"/>
        <end position="212"/>
    </location>
</feature>
<dbReference type="AlphaFoldDB" id="A0A132PQW0"/>
<accession>A0A132PQW0</accession>
<keyword evidence="1" id="KW-1133">Transmembrane helix</keyword>
<feature type="transmembrane region" description="Helical" evidence="1">
    <location>
        <begin position="122"/>
        <end position="140"/>
    </location>
</feature>
<keyword evidence="1" id="KW-0472">Membrane</keyword>
<feature type="transmembrane region" description="Helical" evidence="1">
    <location>
        <begin position="147"/>
        <end position="171"/>
    </location>
</feature>
<reference evidence="2 3" key="1">
    <citation type="submission" date="2015-07" db="EMBL/GenBank/DDBJ databases">
        <title>A draft genome sequence of Mycobacterium wolinskyi.</title>
        <authorList>
            <person name="de Man T.J."/>
            <person name="Perry K.A."/>
            <person name="Coulliette A.D."/>
            <person name="Jensen B."/>
            <person name="Toney N.C."/>
            <person name="Limbago B.M."/>
            <person name="Noble-Wang J."/>
        </authorList>
    </citation>
    <scope>NUCLEOTIDE SEQUENCE [LARGE SCALE GENOMIC DNA]</scope>
    <source>
        <strain evidence="2 3">CDC_01</strain>
    </source>
</reference>
<feature type="transmembrane region" description="Helical" evidence="1">
    <location>
        <begin position="224"/>
        <end position="248"/>
    </location>
</feature>
<feature type="transmembrane region" description="Helical" evidence="1">
    <location>
        <begin position="268"/>
        <end position="292"/>
    </location>
</feature>
<sequence length="420" mass="42122">MPKRAVSGPEQSGYVPAPLQPWRATGLSLAVIASAAFNGIGTLCAAIVAAVVICALVRLHRQAPHSPSTGDLVASTLGAMAGRFTSLIQLVAYAVLGVGAAAALGLQPLTGVADPATALASWWWPAWSVTAVIAAAAIVAQVPTRAVGAVAAVLAGVGLLVYFYLALAVMAKVASGTSPNVYGPAGFPTPLLTVGAVIPLALGLAGFEAATAASGRLSSVGRPLGAAVAVTALGAATLLVATNISTLRGFHYDAAYLSLIVVELFGELGRYCLIAGSVCLSAAAALAAMWAAMYVNRRLFGAGLVPAVLLPAAMCVLAVAVCRFQTATGSVALITAALLLLVVYLLVAEANSRIEGDGLPTQAPRVLMVVVLAGAVLIPLRAGGFEAHALWPVAVTAVVVAVAALLARVGTQTQRSPLPH</sequence>
<proteinExistence type="predicted"/>
<evidence type="ECO:0008006" key="4">
    <source>
        <dbReference type="Google" id="ProtNLM"/>
    </source>
</evidence>
<name>A0A132PQW0_9MYCO</name>
<keyword evidence="3" id="KW-1185">Reference proteome</keyword>
<gene>
    <name evidence="2" type="ORF">AFM11_08625</name>
</gene>
<feature type="transmembrane region" description="Helical" evidence="1">
    <location>
        <begin position="90"/>
        <end position="110"/>
    </location>
</feature>
<keyword evidence="1" id="KW-0812">Transmembrane</keyword>
<evidence type="ECO:0000313" key="3">
    <source>
        <dbReference type="Proteomes" id="UP000070612"/>
    </source>
</evidence>
<dbReference type="RefSeq" id="WP_067846540.1">
    <property type="nucleotide sequence ID" value="NZ_LGTW01000004.1"/>
</dbReference>